<sequence>MTIRIGKISLWHVHAWDYIKQVQEHEDTEIAAVWDDNAQRGQEAAERLNVSYFSSLEEMLAQKDIDAVIVDAPTRDHQDVITAAARAGKHIFTEKVIASTVKEVNAILDEVREQGVKMTVSLPRLNDGYTLTIQDVLQQGLLGKVTYVRVRLSHNGAIADWLPQHFYNLEECQGGAMIDLGCHPMYLTRLFLGQEVTGVSANFGYVTGKEVEDNAVATLFTDSGAIGVVEAGFVNSHSPFTIEVHGTEGTLLYGTPDDRLLIRTNAGTEAVKEWTELPLLEKRESAFSQWVSHIQNDSLAAENLQIAAELTRLMEAANTSAKEGRRISLSDLQG</sequence>
<dbReference type="AlphaFoldDB" id="A0A2W0C364"/>
<dbReference type="EC" id="1.1.1.18" evidence="4"/>
<proteinExistence type="predicted"/>
<dbReference type="InterPro" id="IPR000683">
    <property type="entry name" value="Gfo/Idh/MocA-like_OxRdtase_N"/>
</dbReference>
<organism evidence="4 5">
    <name type="scientific">Paenibacillus illinoisensis</name>
    <dbReference type="NCBI Taxonomy" id="59845"/>
    <lineage>
        <taxon>Bacteria</taxon>
        <taxon>Bacillati</taxon>
        <taxon>Bacillota</taxon>
        <taxon>Bacilli</taxon>
        <taxon>Bacillales</taxon>
        <taxon>Paenibacillaceae</taxon>
        <taxon>Paenibacillus</taxon>
    </lineage>
</organism>
<dbReference type="PANTHER" id="PTHR43818:SF11">
    <property type="entry name" value="BCDNA.GH03377"/>
    <property type="match status" value="1"/>
</dbReference>
<dbReference type="OrthoDB" id="9815825at2"/>
<dbReference type="InterPro" id="IPR055170">
    <property type="entry name" value="GFO_IDH_MocA-like_dom"/>
</dbReference>
<evidence type="ECO:0000259" key="3">
    <source>
        <dbReference type="Pfam" id="PF22725"/>
    </source>
</evidence>
<dbReference type="Proteomes" id="UP000247459">
    <property type="component" value="Unassembled WGS sequence"/>
</dbReference>
<feature type="domain" description="GFO/IDH/MocA-like oxidoreductase" evidence="3">
    <location>
        <begin position="131"/>
        <end position="251"/>
    </location>
</feature>
<dbReference type="EMBL" id="PRLG01000029">
    <property type="protein sequence ID" value="PYY26357.1"/>
    <property type="molecule type" value="Genomic_DNA"/>
</dbReference>
<dbReference type="RefSeq" id="WP_110822346.1">
    <property type="nucleotide sequence ID" value="NZ_JAXBDC010000001.1"/>
</dbReference>
<name>A0A2W0C364_9BACL</name>
<evidence type="ECO:0000259" key="2">
    <source>
        <dbReference type="Pfam" id="PF01408"/>
    </source>
</evidence>
<evidence type="ECO:0000313" key="5">
    <source>
        <dbReference type="Proteomes" id="UP000247459"/>
    </source>
</evidence>
<dbReference type="Pfam" id="PF01408">
    <property type="entry name" value="GFO_IDH_MocA"/>
    <property type="match status" value="1"/>
</dbReference>
<accession>A0A2W0C364</accession>
<reference evidence="4 5" key="1">
    <citation type="submission" date="2018-01" db="EMBL/GenBank/DDBJ databases">
        <title>Genome sequence of the PGP bacterium Paenibacillus illinoisensis E3.</title>
        <authorList>
            <person name="Rolli E."/>
            <person name="Marasco R."/>
            <person name="Bessem C."/>
            <person name="Michoud G."/>
            <person name="Gaiarsa S."/>
            <person name="Borin S."/>
            <person name="Daffonchio D."/>
        </authorList>
    </citation>
    <scope>NUCLEOTIDE SEQUENCE [LARGE SCALE GENOMIC DNA]</scope>
    <source>
        <strain evidence="4 5">E3</strain>
    </source>
</reference>
<keyword evidence="1 4" id="KW-0560">Oxidoreductase</keyword>
<dbReference type="SUPFAM" id="SSF55347">
    <property type="entry name" value="Glyceraldehyde-3-phosphate dehydrogenase-like, C-terminal domain"/>
    <property type="match status" value="1"/>
</dbReference>
<dbReference type="Pfam" id="PF22725">
    <property type="entry name" value="GFO_IDH_MocA_C3"/>
    <property type="match status" value="1"/>
</dbReference>
<dbReference type="Gene3D" id="3.40.50.720">
    <property type="entry name" value="NAD(P)-binding Rossmann-like Domain"/>
    <property type="match status" value="1"/>
</dbReference>
<evidence type="ECO:0000313" key="4">
    <source>
        <dbReference type="EMBL" id="PYY26357.1"/>
    </source>
</evidence>
<protein>
    <submittedName>
        <fullName evidence="4">Oxidoreductase domain-containing protein</fullName>
        <ecNumber evidence="4">1.1.1.18</ecNumber>
    </submittedName>
</protein>
<dbReference type="InterPro" id="IPR036291">
    <property type="entry name" value="NAD(P)-bd_dom_sf"/>
</dbReference>
<gene>
    <name evidence="4" type="ORF">PIL02S_05752</name>
</gene>
<evidence type="ECO:0000256" key="1">
    <source>
        <dbReference type="ARBA" id="ARBA00023002"/>
    </source>
</evidence>
<dbReference type="GO" id="GO:0050112">
    <property type="term" value="F:inositol 2-dehydrogenase (NAD+) activity"/>
    <property type="evidence" value="ECO:0007669"/>
    <property type="project" value="UniProtKB-EC"/>
</dbReference>
<comment type="caution">
    <text evidence="4">The sequence shown here is derived from an EMBL/GenBank/DDBJ whole genome shotgun (WGS) entry which is preliminary data.</text>
</comment>
<dbReference type="GO" id="GO:0000166">
    <property type="term" value="F:nucleotide binding"/>
    <property type="evidence" value="ECO:0007669"/>
    <property type="project" value="InterPro"/>
</dbReference>
<dbReference type="InterPro" id="IPR050463">
    <property type="entry name" value="Gfo/Idh/MocA_oxidrdct_glycsds"/>
</dbReference>
<dbReference type="PANTHER" id="PTHR43818">
    <property type="entry name" value="BCDNA.GH03377"/>
    <property type="match status" value="1"/>
</dbReference>
<dbReference type="Gene3D" id="3.30.360.10">
    <property type="entry name" value="Dihydrodipicolinate Reductase, domain 2"/>
    <property type="match status" value="1"/>
</dbReference>
<feature type="domain" description="Gfo/Idh/MocA-like oxidoreductase N-terminal" evidence="2">
    <location>
        <begin position="17"/>
        <end position="120"/>
    </location>
</feature>
<dbReference type="SUPFAM" id="SSF51735">
    <property type="entry name" value="NAD(P)-binding Rossmann-fold domains"/>
    <property type="match status" value="1"/>
</dbReference>